<sequence length="211" mass="22822">MTKEDLPMQLFYSPGACSRASHIALEETGAKFEAIRIDFTSGTQNSPEYLAINPKGRVPALVAGPGTLTETSAILAWVAQAHPEAGLAPTDPWDFAQMQSFNAYLASTVHVNHAHGRRGARWTDDPAAQEGMRAKVGPNMTACFTYIETLLDKGPWVMGAQYTVADPYLFTVSGWLKSDGVDIADFPRTSAHREAMLARPAVQAVLARESA</sequence>
<dbReference type="EMBL" id="CP040818">
    <property type="protein sequence ID" value="QDL92386.1"/>
    <property type="molecule type" value="Genomic_DNA"/>
</dbReference>
<dbReference type="Pfam" id="PF02798">
    <property type="entry name" value="GST_N"/>
    <property type="match status" value="1"/>
</dbReference>
<organism evidence="3 4">
    <name type="scientific">Paroceanicella profunda</name>
    <dbReference type="NCBI Taxonomy" id="2579971"/>
    <lineage>
        <taxon>Bacteria</taxon>
        <taxon>Pseudomonadati</taxon>
        <taxon>Pseudomonadota</taxon>
        <taxon>Alphaproteobacteria</taxon>
        <taxon>Rhodobacterales</taxon>
        <taxon>Paracoccaceae</taxon>
        <taxon>Paroceanicella</taxon>
    </lineage>
</organism>
<evidence type="ECO:0000259" key="1">
    <source>
        <dbReference type="PROSITE" id="PS50404"/>
    </source>
</evidence>
<dbReference type="InterPro" id="IPR036249">
    <property type="entry name" value="Thioredoxin-like_sf"/>
</dbReference>
<evidence type="ECO:0000313" key="4">
    <source>
        <dbReference type="Proteomes" id="UP000305888"/>
    </source>
</evidence>
<accession>A0A5B8FUG6</accession>
<dbReference type="PROSITE" id="PS50404">
    <property type="entry name" value="GST_NTER"/>
    <property type="match status" value="1"/>
</dbReference>
<dbReference type="SFLD" id="SFLDG00358">
    <property type="entry name" value="Main_(cytGST)"/>
    <property type="match status" value="1"/>
</dbReference>
<protein>
    <submittedName>
        <fullName evidence="3">Glutathione S-transferase</fullName>
    </submittedName>
</protein>
<dbReference type="PANTHER" id="PTHR44051">
    <property type="entry name" value="GLUTATHIONE S-TRANSFERASE-RELATED"/>
    <property type="match status" value="1"/>
</dbReference>
<dbReference type="AlphaFoldDB" id="A0A5B8FUG6"/>
<keyword evidence="3" id="KW-0808">Transferase</keyword>
<feature type="domain" description="GST N-terminal" evidence="1">
    <location>
        <begin position="5"/>
        <end position="86"/>
    </location>
</feature>
<dbReference type="KEGG" id="ppru:FDP22_11720"/>
<dbReference type="PROSITE" id="PS50405">
    <property type="entry name" value="GST_CTER"/>
    <property type="match status" value="1"/>
</dbReference>
<dbReference type="Proteomes" id="UP000305888">
    <property type="component" value="Chromosome"/>
</dbReference>
<dbReference type="SUPFAM" id="SSF47616">
    <property type="entry name" value="GST C-terminal domain-like"/>
    <property type="match status" value="1"/>
</dbReference>
<dbReference type="Pfam" id="PF14497">
    <property type="entry name" value="GST_C_3"/>
    <property type="match status" value="1"/>
</dbReference>
<keyword evidence="4" id="KW-1185">Reference proteome</keyword>
<dbReference type="InterPro" id="IPR040079">
    <property type="entry name" value="Glutathione_S-Trfase"/>
</dbReference>
<dbReference type="InterPro" id="IPR036282">
    <property type="entry name" value="Glutathione-S-Trfase_C_sf"/>
</dbReference>
<evidence type="ECO:0000259" key="2">
    <source>
        <dbReference type="PROSITE" id="PS50405"/>
    </source>
</evidence>
<proteinExistence type="predicted"/>
<feature type="domain" description="GST C-terminal" evidence="2">
    <location>
        <begin position="91"/>
        <end position="211"/>
    </location>
</feature>
<dbReference type="PANTHER" id="PTHR44051:SF8">
    <property type="entry name" value="GLUTATHIONE S-TRANSFERASE GSTA"/>
    <property type="match status" value="1"/>
</dbReference>
<dbReference type="RefSeq" id="WP_138573165.1">
    <property type="nucleotide sequence ID" value="NZ_CP040818.1"/>
</dbReference>
<dbReference type="InterPro" id="IPR010987">
    <property type="entry name" value="Glutathione-S-Trfase_C-like"/>
</dbReference>
<dbReference type="SFLD" id="SFLDS00019">
    <property type="entry name" value="Glutathione_Transferase_(cytos"/>
    <property type="match status" value="1"/>
</dbReference>
<dbReference type="GO" id="GO:0016740">
    <property type="term" value="F:transferase activity"/>
    <property type="evidence" value="ECO:0007669"/>
    <property type="project" value="UniProtKB-KW"/>
</dbReference>
<dbReference type="SFLD" id="SFLDG01150">
    <property type="entry name" value="Main.1:_Beta-like"/>
    <property type="match status" value="1"/>
</dbReference>
<dbReference type="Gene3D" id="3.40.30.10">
    <property type="entry name" value="Glutaredoxin"/>
    <property type="match status" value="1"/>
</dbReference>
<dbReference type="InterPro" id="IPR004046">
    <property type="entry name" value="GST_C"/>
</dbReference>
<dbReference type="InterPro" id="IPR004045">
    <property type="entry name" value="Glutathione_S-Trfase_N"/>
</dbReference>
<gene>
    <name evidence="3" type="ORF">FDP22_11720</name>
</gene>
<dbReference type="CDD" id="cd03057">
    <property type="entry name" value="GST_N_Beta"/>
    <property type="match status" value="1"/>
</dbReference>
<dbReference type="SUPFAM" id="SSF52833">
    <property type="entry name" value="Thioredoxin-like"/>
    <property type="match status" value="1"/>
</dbReference>
<reference evidence="3 4" key="1">
    <citation type="submission" date="2019-06" db="EMBL/GenBank/DDBJ databases">
        <title>Genome sequence of Rhodobacteraceae bacterium D4M1.</title>
        <authorList>
            <person name="Cao J."/>
        </authorList>
    </citation>
    <scope>NUCLEOTIDE SEQUENCE [LARGE SCALE GENOMIC DNA]</scope>
    <source>
        <strain evidence="3 4">D4M1</strain>
    </source>
</reference>
<evidence type="ECO:0000313" key="3">
    <source>
        <dbReference type="EMBL" id="QDL92386.1"/>
    </source>
</evidence>
<dbReference type="CDD" id="cd03188">
    <property type="entry name" value="GST_C_Beta"/>
    <property type="match status" value="1"/>
</dbReference>
<name>A0A5B8FUG6_9RHOB</name>
<dbReference type="OrthoDB" id="7583243at2"/>
<dbReference type="Gene3D" id="1.20.1050.10">
    <property type="match status" value="1"/>
</dbReference>